<keyword evidence="2" id="KW-0238">DNA-binding</keyword>
<dbReference type="GO" id="GO:0006355">
    <property type="term" value="P:regulation of DNA-templated transcription"/>
    <property type="evidence" value="ECO:0007669"/>
    <property type="project" value="InterPro"/>
</dbReference>
<feature type="domain" description="Cyclic nucleotide-binding" evidence="4">
    <location>
        <begin position="15"/>
        <end position="87"/>
    </location>
</feature>
<keyword evidence="1" id="KW-0805">Transcription regulation</keyword>
<dbReference type="GO" id="GO:0003677">
    <property type="term" value="F:DNA binding"/>
    <property type="evidence" value="ECO:0007669"/>
    <property type="project" value="UniProtKB-KW"/>
</dbReference>
<dbReference type="SUPFAM" id="SSF46785">
    <property type="entry name" value="Winged helix' DNA-binding domain"/>
    <property type="match status" value="1"/>
</dbReference>
<reference evidence="5" key="1">
    <citation type="submission" date="2020-10" db="EMBL/GenBank/DDBJ databases">
        <authorList>
            <person name="Gilroy R."/>
        </authorList>
    </citation>
    <scope>NUCLEOTIDE SEQUENCE</scope>
    <source>
        <strain evidence="5">9366</strain>
    </source>
</reference>
<name>A0A9D1MMH3_9FIRM</name>
<keyword evidence="3" id="KW-0804">Transcription</keyword>
<dbReference type="AlphaFoldDB" id="A0A9D1MMH3"/>
<dbReference type="Proteomes" id="UP000824145">
    <property type="component" value="Unassembled WGS sequence"/>
</dbReference>
<protein>
    <submittedName>
        <fullName evidence="5">Crp/Fnr family transcriptional regulator</fullName>
    </submittedName>
</protein>
<reference evidence="5" key="2">
    <citation type="journal article" date="2021" name="PeerJ">
        <title>Extensive microbial diversity within the chicken gut microbiome revealed by metagenomics and culture.</title>
        <authorList>
            <person name="Gilroy R."/>
            <person name="Ravi A."/>
            <person name="Getino M."/>
            <person name="Pursley I."/>
            <person name="Horton D.L."/>
            <person name="Alikhan N.F."/>
            <person name="Baker D."/>
            <person name="Gharbi K."/>
            <person name="Hall N."/>
            <person name="Watson M."/>
            <person name="Adriaenssens E.M."/>
            <person name="Foster-Nyarko E."/>
            <person name="Jarju S."/>
            <person name="Secka A."/>
            <person name="Antonio M."/>
            <person name="Oren A."/>
            <person name="Chaudhuri R.R."/>
            <person name="La Ragione R."/>
            <person name="Hildebrand F."/>
            <person name="Pallen M.J."/>
        </authorList>
    </citation>
    <scope>NUCLEOTIDE SEQUENCE</scope>
    <source>
        <strain evidence="5">9366</strain>
    </source>
</reference>
<dbReference type="InterPro" id="IPR036390">
    <property type="entry name" value="WH_DNA-bd_sf"/>
</dbReference>
<evidence type="ECO:0000313" key="5">
    <source>
        <dbReference type="EMBL" id="HIU62866.1"/>
    </source>
</evidence>
<evidence type="ECO:0000313" key="6">
    <source>
        <dbReference type="Proteomes" id="UP000824145"/>
    </source>
</evidence>
<dbReference type="SUPFAM" id="SSF51206">
    <property type="entry name" value="cAMP-binding domain-like"/>
    <property type="match status" value="1"/>
</dbReference>
<dbReference type="PROSITE" id="PS50042">
    <property type="entry name" value="CNMP_BINDING_3"/>
    <property type="match status" value="1"/>
</dbReference>
<dbReference type="CDD" id="cd00038">
    <property type="entry name" value="CAP_ED"/>
    <property type="match status" value="1"/>
</dbReference>
<dbReference type="InterPro" id="IPR014710">
    <property type="entry name" value="RmlC-like_jellyroll"/>
</dbReference>
<organism evidence="5 6">
    <name type="scientific">Candidatus Caccalectryoclostridium excrementigallinarum</name>
    <dbReference type="NCBI Taxonomy" id="2840710"/>
    <lineage>
        <taxon>Bacteria</taxon>
        <taxon>Bacillati</taxon>
        <taxon>Bacillota</taxon>
        <taxon>Clostridia</taxon>
        <taxon>Christensenellales</taxon>
        <taxon>Christensenellaceae</taxon>
        <taxon>Christensenellaceae incertae sedis</taxon>
        <taxon>Candidatus Caccalectryoclostridium</taxon>
    </lineage>
</organism>
<evidence type="ECO:0000256" key="2">
    <source>
        <dbReference type="ARBA" id="ARBA00023125"/>
    </source>
</evidence>
<dbReference type="EMBL" id="DVNJ01000020">
    <property type="protein sequence ID" value="HIU62866.1"/>
    <property type="molecule type" value="Genomic_DNA"/>
</dbReference>
<proteinExistence type="predicted"/>
<dbReference type="InterPro" id="IPR018490">
    <property type="entry name" value="cNMP-bd_dom_sf"/>
</dbReference>
<evidence type="ECO:0000256" key="3">
    <source>
        <dbReference type="ARBA" id="ARBA00023163"/>
    </source>
</evidence>
<dbReference type="InterPro" id="IPR012318">
    <property type="entry name" value="HTH_CRP"/>
</dbReference>
<comment type="caution">
    <text evidence="5">The sequence shown here is derived from an EMBL/GenBank/DDBJ whole genome shotgun (WGS) entry which is preliminary data.</text>
</comment>
<evidence type="ECO:0000259" key="4">
    <source>
        <dbReference type="PROSITE" id="PS50042"/>
    </source>
</evidence>
<evidence type="ECO:0000256" key="1">
    <source>
        <dbReference type="ARBA" id="ARBA00023015"/>
    </source>
</evidence>
<dbReference type="InterPro" id="IPR000595">
    <property type="entry name" value="cNMP-bd_dom"/>
</dbReference>
<dbReference type="Pfam" id="PF13545">
    <property type="entry name" value="HTH_Crp_2"/>
    <property type="match status" value="1"/>
</dbReference>
<gene>
    <name evidence="5" type="ORF">IAB07_03755</name>
</gene>
<sequence>MDKCAAAVALEESRLFEGIGSEDIVELMRCSGSTMKKFRTGETVCVFEGTAQNVGVIVEGEAELERVDYAGNRTVLEILSAGDVFGQTLAFGNLTGDMLDVVAKSCCAVVFIPADFASSRCANACPRHTQFVRNMLGIISSKAQSLSERIEVLSNRSIRDKLMCYFTINCAKARSDRFEMPFSLTTLADYICCDRSAMMRELGQMKEEGMIEVEKRRVILR</sequence>
<accession>A0A9D1MMH3</accession>
<dbReference type="Gene3D" id="2.60.120.10">
    <property type="entry name" value="Jelly Rolls"/>
    <property type="match status" value="1"/>
</dbReference>
<dbReference type="Pfam" id="PF00027">
    <property type="entry name" value="cNMP_binding"/>
    <property type="match status" value="1"/>
</dbReference>